<gene>
    <name evidence="3" type="primary">LOC106743571</name>
</gene>
<name>A0A6P3X558_DINQU</name>
<proteinExistence type="predicted"/>
<dbReference type="Proteomes" id="UP000515204">
    <property type="component" value="Unplaced"/>
</dbReference>
<dbReference type="AlphaFoldDB" id="A0A6P3X558"/>
<dbReference type="RefSeq" id="XP_014473024.1">
    <property type="nucleotide sequence ID" value="XM_014617538.1"/>
</dbReference>
<organism evidence="2 3">
    <name type="scientific">Dinoponera quadriceps</name>
    <name type="common">South American ant</name>
    <dbReference type="NCBI Taxonomy" id="609295"/>
    <lineage>
        <taxon>Eukaryota</taxon>
        <taxon>Metazoa</taxon>
        <taxon>Ecdysozoa</taxon>
        <taxon>Arthropoda</taxon>
        <taxon>Hexapoda</taxon>
        <taxon>Insecta</taxon>
        <taxon>Pterygota</taxon>
        <taxon>Neoptera</taxon>
        <taxon>Endopterygota</taxon>
        <taxon>Hymenoptera</taxon>
        <taxon>Apocrita</taxon>
        <taxon>Aculeata</taxon>
        <taxon>Formicoidea</taxon>
        <taxon>Formicidae</taxon>
        <taxon>Ponerinae</taxon>
        <taxon>Ponerini</taxon>
        <taxon>Dinoponera</taxon>
    </lineage>
</organism>
<evidence type="ECO:0000313" key="3">
    <source>
        <dbReference type="RefSeq" id="XP_014473024.1"/>
    </source>
</evidence>
<reference evidence="3" key="1">
    <citation type="submission" date="2025-08" db="UniProtKB">
        <authorList>
            <consortium name="RefSeq"/>
        </authorList>
    </citation>
    <scope>IDENTIFICATION</scope>
</reference>
<dbReference type="OrthoDB" id="120383at2759"/>
<evidence type="ECO:0000313" key="2">
    <source>
        <dbReference type="Proteomes" id="UP000515204"/>
    </source>
</evidence>
<evidence type="ECO:0000256" key="1">
    <source>
        <dbReference type="SAM" id="MobiDB-lite"/>
    </source>
</evidence>
<dbReference type="KEGG" id="dqu:106743571"/>
<feature type="compositionally biased region" description="Basic and acidic residues" evidence="1">
    <location>
        <begin position="260"/>
        <end position="270"/>
    </location>
</feature>
<feature type="non-terminal residue" evidence="3">
    <location>
        <position position="286"/>
    </location>
</feature>
<feature type="region of interest" description="Disordered" evidence="1">
    <location>
        <begin position="241"/>
        <end position="286"/>
    </location>
</feature>
<accession>A0A6P3X558</accession>
<sequence>MENSLYHNLPFLCTNAKFFITYILSEPKRSTVILVCAGLRSNSLPRSGRTLPQQPGLRSGLSTVTSGLIDQEDSDGALSAPELPSIRRDRGRIPSSPSVFTSDEYRAWLSRTPSTSALYEQIRATTSRPPRYTYSAENIHAAVNQMMLAKTTLYVNVVDQNLPQMRDRFYWNHGGILLLLGYLVNADSNYNRPCMTVRFFMKKSGGLLGQSLLSFLPCGSELRNLEIQLLLELDKRKLMKTGSSTPGRGAKNKDCTQYVERTRGNDEKNNSYRPNNNTEEIVMPEV</sequence>
<keyword evidence="2" id="KW-1185">Reference proteome</keyword>
<dbReference type="GeneID" id="106743571"/>
<protein>
    <submittedName>
        <fullName evidence="3">Uncharacterized protein LOC106743571</fullName>
    </submittedName>
</protein>